<keyword evidence="2" id="KW-1185">Reference proteome</keyword>
<gene>
    <name evidence="1" type="ORF">SAMN04515668_3583</name>
</gene>
<reference evidence="2" key="1">
    <citation type="submission" date="2016-10" db="EMBL/GenBank/DDBJ databases">
        <authorList>
            <person name="Varghese N."/>
            <person name="Submissions S."/>
        </authorList>
    </citation>
    <scope>NUCLEOTIDE SEQUENCE [LARGE SCALE GENOMIC DNA]</scope>
    <source>
        <strain evidence="2">OR362-8,ATCC BAA-1266,JCM 13504</strain>
    </source>
</reference>
<evidence type="ECO:0000313" key="2">
    <source>
        <dbReference type="Proteomes" id="UP000199029"/>
    </source>
</evidence>
<dbReference type="STRING" id="1227077.SAMN04515668_3583"/>
<dbReference type="AlphaFoldDB" id="A0A1I6ADS7"/>
<proteinExistence type="predicted"/>
<sequence length="290" mass="31994">MWLFGSIRYGRFLMGAAVLFSLLACERNRPRTIEQVVAAPKASRPADSPTPKAAPVAAVQTAAPDALPEETGLLGLEVTDRTGPDTLATWPLKTAEWDSLNADWDRNKNLYSTTHLGRFRLVEGIERPRLFYQIAAHDSIWREIDLALPDVDIHWGMESGETELDTVNLDGRSAAELVLRFRPAAYGSGSGTAWDHVSILDVSSTPILIFRALLAAEEEAFVGYATMHGYEIEPGEQLTGCKRTFKVRRRELVLGPVRTIGNTKSGECALTKLPAGRYRYQNGKVLRAGK</sequence>
<name>A0A1I6ADS7_HYMAR</name>
<dbReference type="EMBL" id="FOXS01000005">
    <property type="protein sequence ID" value="SFQ66829.1"/>
    <property type="molecule type" value="Genomic_DNA"/>
</dbReference>
<protein>
    <recommendedName>
        <fullName evidence="3">Lipoprotein</fullName>
    </recommendedName>
</protein>
<evidence type="ECO:0008006" key="3">
    <source>
        <dbReference type="Google" id="ProtNLM"/>
    </source>
</evidence>
<organism evidence="1 2">
    <name type="scientific">Hymenobacter arizonensis</name>
    <name type="common">Siccationidurans arizonensis</name>
    <dbReference type="NCBI Taxonomy" id="1227077"/>
    <lineage>
        <taxon>Bacteria</taxon>
        <taxon>Pseudomonadati</taxon>
        <taxon>Bacteroidota</taxon>
        <taxon>Cytophagia</taxon>
        <taxon>Cytophagales</taxon>
        <taxon>Hymenobacteraceae</taxon>
        <taxon>Hymenobacter</taxon>
    </lineage>
</organism>
<dbReference type="Proteomes" id="UP000199029">
    <property type="component" value="Unassembled WGS sequence"/>
</dbReference>
<dbReference type="OrthoDB" id="883849at2"/>
<evidence type="ECO:0000313" key="1">
    <source>
        <dbReference type="EMBL" id="SFQ66829.1"/>
    </source>
</evidence>
<dbReference type="RefSeq" id="WP_092676696.1">
    <property type="nucleotide sequence ID" value="NZ_FOXS01000005.1"/>
</dbReference>
<accession>A0A1I6ADS7</accession>